<organism evidence="2 3">
    <name type="scientific">Acidithiobacillus thiooxidans ATCC 19377</name>
    <dbReference type="NCBI Taxonomy" id="637390"/>
    <lineage>
        <taxon>Bacteria</taxon>
        <taxon>Pseudomonadati</taxon>
        <taxon>Pseudomonadota</taxon>
        <taxon>Acidithiobacillia</taxon>
        <taxon>Acidithiobacillales</taxon>
        <taxon>Acidithiobacillaceae</taxon>
        <taxon>Acidithiobacillus</taxon>
    </lineage>
</organism>
<proteinExistence type="predicted"/>
<accession>A0A543Q4Q9</accession>
<name>A0A543Q4Q9_ACITH</name>
<dbReference type="AlphaFoldDB" id="A0A543Q4Q9"/>
<gene>
    <name evidence="2" type="ORF">DLNHIDIE_01176</name>
</gene>
<comment type="caution">
    <text evidence="2">The sequence shown here is derived from an EMBL/GenBank/DDBJ whole genome shotgun (WGS) entry which is preliminary data.</text>
</comment>
<dbReference type="Pfam" id="PF06527">
    <property type="entry name" value="TniQ"/>
    <property type="match status" value="1"/>
</dbReference>
<dbReference type="InterPro" id="IPR009492">
    <property type="entry name" value="TniQ"/>
</dbReference>
<feature type="domain" description="TniQ" evidence="1">
    <location>
        <begin position="22"/>
        <end position="160"/>
    </location>
</feature>
<evidence type="ECO:0000259" key="1">
    <source>
        <dbReference type="Pfam" id="PF06527"/>
    </source>
</evidence>
<dbReference type="EMBL" id="SZUV01000001">
    <property type="protein sequence ID" value="TQN51304.1"/>
    <property type="molecule type" value="Genomic_DNA"/>
</dbReference>
<reference evidence="2 3" key="1">
    <citation type="submission" date="2019-03" db="EMBL/GenBank/DDBJ databases">
        <title>New insights into Acidothiobacillus thiooxidans sulfur metabolism through coupled gene expression, solution geochemistry, microscopy and spectroscopy analyses.</title>
        <authorList>
            <person name="Camacho D."/>
            <person name="Frazao R."/>
            <person name="Fouillen A."/>
            <person name="Nanci A."/>
            <person name="Lang B.F."/>
            <person name="Apte S.C."/>
            <person name="Baron C."/>
            <person name="Warren L.A."/>
        </authorList>
    </citation>
    <scope>NUCLEOTIDE SEQUENCE [LARGE SCALE GENOMIC DNA]</scope>
    <source>
        <strain evidence="2 3">ATCC 19377</strain>
    </source>
</reference>
<dbReference type="Proteomes" id="UP000315403">
    <property type="component" value="Unassembled WGS sequence"/>
</dbReference>
<evidence type="ECO:0000313" key="2">
    <source>
        <dbReference type="EMBL" id="TQN51304.1"/>
    </source>
</evidence>
<evidence type="ECO:0000313" key="3">
    <source>
        <dbReference type="Proteomes" id="UP000315403"/>
    </source>
</evidence>
<protein>
    <recommendedName>
        <fullName evidence="1">TniQ domain-containing protein</fullName>
    </recommendedName>
</protein>
<sequence length="376" mass="42401">MAAAYTWHQGTGVGRPRWVRSVPMLPDEIISSWLVRAALAQGCDPMVLTGEIWPKWRIWTRDVDRFLDENPLTKLVVPSGIPLSFFREATLKNVAEKISGKTLPAKAVWPWILALGARNTKRRSGLQYCPACLRADGIPYFRLQWRFAWHAGCAQHHCVLLDRCPHCRAPLEPHRLQAEDGLVAVCASCKGDLRNVDDLTPCSDDALAFQNAGDDAVRDGKNLFMAQRTETDAWFAGSSFLISLLRRANRSNTEALHVFLGRMGVVIPELLPDPGTGVELLSASERQLLLDALWKLIKTDLADVSTHLEASGITRQGFVSKGEQMPDSFAEIYAQLPDNAKSHRKPVIRDPSQPRSRHEVMRMWRRLQRKLEMQQR</sequence>
<dbReference type="RefSeq" id="WP_246864968.1">
    <property type="nucleotide sequence ID" value="NZ_SZUV01000001.1"/>
</dbReference>